<dbReference type="SUPFAM" id="SSF54373">
    <property type="entry name" value="FAD-linked reductases, C-terminal domain"/>
    <property type="match status" value="1"/>
</dbReference>
<comment type="caution">
    <text evidence="10">The sequence shown here is derived from an EMBL/GenBank/DDBJ whole genome shotgun (WGS) entry which is preliminary data.</text>
</comment>
<evidence type="ECO:0000256" key="7">
    <source>
        <dbReference type="ARBA" id="ARBA00039751"/>
    </source>
</evidence>
<evidence type="ECO:0000256" key="6">
    <source>
        <dbReference type="ARBA" id="ARBA00039101"/>
    </source>
</evidence>
<keyword evidence="3" id="KW-0285">Flavoprotein</keyword>
<dbReference type="Gene3D" id="3.30.9.10">
    <property type="entry name" value="D-Amino Acid Oxidase, subunit A, domain 2"/>
    <property type="match status" value="1"/>
</dbReference>
<sequence length="307" mass="33248">MLGAGVIGLTTAAVLAESGITVRVLSDQPPGRTTSAIAGALWGPYFSPDPRVLTWSMRSLEDFEGISAVPGSGVAMVTGIEAGRHRFEPSDWIAKLPDFGLCDVSELPAGFRSGWRYRVPIIDMPVYLRYLADRLTELDVKIELLPRPTTDFTEIAGRGQTVVNCTGLGSRELVPDAELQPLWGQLVVMDNPGIEGFFSDYPESDSPTYFICHGDKVILGGSVIADRTDLTPDPSVGQEIIDRCVEIEPRLGEAKVIEHRVGLRPARPHVRLERVIHDGIPVIHNYGHGGSGVTLAWGCAREAASLL</sequence>
<evidence type="ECO:0000313" key="10">
    <source>
        <dbReference type="EMBL" id="GAA3213808.1"/>
    </source>
</evidence>
<evidence type="ECO:0000313" key="11">
    <source>
        <dbReference type="Proteomes" id="UP001501237"/>
    </source>
</evidence>
<dbReference type="SUPFAM" id="SSF51971">
    <property type="entry name" value="Nucleotide-binding domain"/>
    <property type="match status" value="1"/>
</dbReference>
<reference evidence="11" key="1">
    <citation type="journal article" date="2019" name="Int. J. Syst. Evol. Microbiol.">
        <title>The Global Catalogue of Microorganisms (GCM) 10K type strain sequencing project: providing services to taxonomists for standard genome sequencing and annotation.</title>
        <authorList>
            <consortium name="The Broad Institute Genomics Platform"/>
            <consortium name="The Broad Institute Genome Sequencing Center for Infectious Disease"/>
            <person name="Wu L."/>
            <person name="Ma J."/>
        </authorList>
    </citation>
    <scope>NUCLEOTIDE SEQUENCE [LARGE SCALE GENOMIC DNA]</scope>
    <source>
        <strain evidence="11">JCM 9377</strain>
    </source>
</reference>
<evidence type="ECO:0000256" key="8">
    <source>
        <dbReference type="ARBA" id="ARBA00049547"/>
    </source>
</evidence>
<dbReference type="PROSITE" id="PS00677">
    <property type="entry name" value="DAO"/>
    <property type="match status" value="1"/>
</dbReference>
<dbReference type="InterPro" id="IPR006181">
    <property type="entry name" value="D-amino_acid_oxidase_CS"/>
</dbReference>
<dbReference type="Proteomes" id="UP001501237">
    <property type="component" value="Unassembled WGS sequence"/>
</dbReference>
<keyword evidence="11" id="KW-1185">Reference proteome</keyword>
<name>A0ABP6Q9L2_9ACTN</name>
<proteinExistence type="inferred from homology"/>
<evidence type="ECO:0000256" key="2">
    <source>
        <dbReference type="ARBA" id="ARBA00006730"/>
    </source>
</evidence>
<dbReference type="Gene3D" id="3.40.50.720">
    <property type="entry name" value="NAD(P)-binding Rossmann-like Domain"/>
    <property type="match status" value="1"/>
</dbReference>
<dbReference type="PANTHER" id="PTHR11530">
    <property type="entry name" value="D-AMINO ACID OXIDASE"/>
    <property type="match status" value="1"/>
</dbReference>
<comment type="cofactor">
    <cofactor evidence="1">
        <name>FAD</name>
        <dbReference type="ChEBI" id="CHEBI:57692"/>
    </cofactor>
</comment>
<comment type="similarity">
    <text evidence="2">Belongs to the DAMOX/DASOX family.</text>
</comment>
<evidence type="ECO:0000256" key="4">
    <source>
        <dbReference type="ARBA" id="ARBA00022827"/>
    </source>
</evidence>
<dbReference type="InterPro" id="IPR006076">
    <property type="entry name" value="FAD-dep_OxRdtase"/>
</dbReference>
<dbReference type="InterPro" id="IPR023209">
    <property type="entry name" value="DAO"/>
</dbReference>
<dbReference type="Pfam" id="PF01266">
    <property type="entry name" value="DAO"/>
    <property type="match status" value="1"/>
</dbReference>
<keyword evidence="4" id="KW-0274">FAD</keyword>
<organism evidence="10 11">
    <name type="scientific">Actinocorallia longicatena</name>
    <dbReference type="NCBI Taxonomy" id="111803"/>
    <lineage>
        <taxon>Bacteria</taxon>
        <taxon>Bacillati</taxon>
        <taxon>Actinomycetota</taxon>
        <taxon>Actinomycetes</taxon>
        <taxon>Streptosporangiales</taxon>
        <taxon>Thermomonosporaceae</taxon>
        <taxon>Actinocorallia</taxon>
    </lineage>
</organism>
<dbReference type="EMBL" id="BAAAUV010000007">
    <property type="protein sequence ID" value="GAA3213808.1"/>
    <property type="molecule type" value="Genomic_DNA"/>
</dbReference>
<evidence type="ECO:0000259" key="9">
    <source>
        <dbReference type="Pfam" id="PF01266"/>
    </source>
</evidence>
<dbReference type="EC" id="1.4.3.3" evidence="6"/>
<keyword evidence="5" id="KW-0560">Oxidoreductase</keyword>
<dbReference type="PANTHER" id="PTHR11530:SF11">
    <property type="entry name" value="D-ASPARTATE OXIDASE"/>
    <property type="match status" value="1"/>
</dbReference>
<evidence type="ECO:0000256" key="5">
    <source>
        <dbReference type="ARBA" id="ARBA00023002"/>
    </source>
</evidence>
<dbReference type="PIRSF" id="PIRSF000189">
    <property type="entry name" value="D-aa_oxidase"/>
    <property type="match status" value="1"/>
</dbReference>
<comment type="catalytic activity">
    <reaction evidence="8">
        <text>a D-alpha-amino acid + O2 + H2O = a 2-oxocarboxylate + H2O2 + NH4(+)</text>
        <dbReference type="Rhea" id="RHEA:21816"/>
        <dbReference type="ChEBI" id="CHEBI:15377"/>
        <dbReference type="ChEBI" id="CHEBI:15379"/>
        <dbReference type="ChEBI" id="CHEBI:16240"/>
        <dbReference type="ChEBI" id="CHEBI:28938"/>
        <dbReference type="ChEBI" id="CHEBI:35179"/>
        <dbReference type="ChEBI" id="CHEBI:59871"/>
        <dbReference type="EC" id="1.4.3.3"/>
    </reaction>
    <physiologicalReaction direction="left-to-right" evidence="8">
        <dbReference type="Rhea" id="RHEA:21817"/>
    </physiologicalReaction>
</comment>
<evidence type="ECO:0000256" key="3">
    <source>
        <dbReference type="ARBA" id="ARBA00022630"/>
    </source>
</evidence>
<accession>A0ABP6Q9L2</accession>
<gene>
    <name evidence="10" type="ORF">GCM10010468_34160</name>
</gene>
<evidence type="ECO:0000256" key="1">
    <source>
        <dbReference type="ARBA" id="ARBA00001974"/>
    </source>
</evidence>
<feature type="domain" description="FAD dependent oxidoreductase" evidence="9">
    <location>
        <begin position="3"/>
        <end position="306"/>
    </location>
</feature>
<protein>
    <recommendedName>
        <fullName evidence="7">D-amino-acid oxidase</fullName>
        <ecNumber evidence="6">1.4.3.3</ecNumber>
    </recommendedName>
</protein>